<organism evidence="3 4">
    <name type="scientific">Adineta ricciae</name>
    <name type="common">Rotifer</name>
    <dbReference type="NCBI Taxonomy" id="249248"/>
    <lineage>
        <taxon>Eukaryota</taxon>
        <taxon>Metazoa</taxon>
        <taxon>Spiralia</taxon>
        <taxon>Gnathifera</taxon>
        <taxon>Rotifera</taxon>
        <taxon>Eurotatoria</taxon>
        <taxon>Bdelloidea</taxon>
        <taxon>Adinetida</taxon>
        <taxon>Adinetidae</taxon>
        <taxon>Adineta</taxon>
    </lineage>
</organism>
<evidence type="ECO:0000313" key="4">
    <source>
        <dbReference type="Proteomes" id="UP000663828"/>
    </source>
</evidence>
<feature type="domain" description="Peptidase S1" evidence="2">
    <location>
        <begin position="107"/>
        <end position="345"/>
    </location>
</feature>
<dbReference type="InterPro" id="IPR001254">
    <property type="entry name" value="Trypsin_dom"/>
</dbReference>
<dbReference type="PANTHER" id="PTHR24252:SF8">
    <property type="entry name" value="ACROSIN"/>
    <property type="match status" value="1"/>
</dbReference>
<comment type="caution">
    <text evidence="3">The sequence shown here is derived from an EMBL/GenBank/DDBJ whole genome shotgun (WGS) entry which is preliminary data.</text>
</comment>
<dbReference type="Proteomes" id="UP000663828">
    <property type="component" value="Unassembled WGS sequence"/>
</dbReference>
<dbReference type="AlphaFoldDB" id="A0A816CL61"/>
<dbReference type="SMART" id="SM00020">
    <property type="entry name" value="Tryp_SPc"/>
    <property type="match status" value="1"/>
</dbReference>
<accession>A0A816CL61</accession>
<dbReference type="PROSITE" id="PS00134">
    <property type="entry name" value="TRYPSIN_HIS"/>
    <property type="match status" value="1"/>
</dbReference>
<dbReference type="PRINTS" id="PR00722">
    <property type="entry name" value="CHYMOTRYPSIN"/>
</dbReference>
<dbReference type="Pfam" id="PF00089">
    <property type="entry name" value="Trypsin"/>
    <property type="match status" value="1"/>
</dbReference>
<sequence>MRTIRFDSIRSLFEISVRVRFGSPESNRTESNWRIFGSVSVSAASKFLLISRNQRYHFRENWFQFEICHALGSFVGTTTTTTTPLPLDSNACGKQTIKPKTNKLSRIFGGENAIANSWPWMIYYQQRKMCGSDVCYGVCSGTLTNANYIITAAHCVTTKNPADITLVAGMHNRMSTTEAITRQFRAVQSIHVHPAYDTTTNINDIAILRVSTPFTFNTYIQPACLPGIEPKPNEQIIIAGWGAQAFAGTVNDILKQASTKVVDKCDSWRSSLDSSKQICVTNSIDGSSACQGDSDGPILAQYNGQYIVSGIASYVQDCNTKGSTNSPNVYTRVAAYKTWIKSITN</sequence>
<dbReference type="InterPro" id="IPR009003">
    <property type="entry name" value="Peptidase_S1_PA"/>
</dbReference>
<dbReference type="GO" id="GO:0006508">
    <property type="term" value="P:proteolysis"/>
    <property type="evidence" value="ECO:0007669"/>
    <property type="project" value="InterPro"/>
</dbReference>
<dbReference type="Gene3D" id="2.40.10.10">
    <property type="entry name" value="Trypsin-like serine proteases"/>
    <property type="match status" value="1"/>
</dbReference>
<gene>
    <name evidence="3" type="ORF">XAT740_LOCUS50339</name>
</gene>
<dbReference type="PROSITE" id="PS50240">
    <property type="entry name" value="TRYPSIN_DOM"/>
    <property type="match status" value="1"/>
</dbReference>
<dbReference type="GO" id="GO:0004252">
    <property type="term" value="F:serine-type endopeptidase activity"/>
    <property type="evidence" value="ECO:0007669"/>
    <property type="project" value="InterPro"/>
</dbReference>
<evidence type="ECO:0000259" key="2">
    <source>
        <dbReference type="PROSITE" id="PS50240"/>
    </source>
</evidence>
<dbReference type="InterPro" id="IPR018114">
    <property type="entry name" value="TRYPSIN_HIS"/>
</dbReference>
<dbReference type="SUPFAM" id="SSF50494">
    <property type="entry name" value="Trypsin-like serine proteases"/>
    <property type="match status" value="1"/>
</dbReference>
<dbReference type="InterPro" id="IPR001314">
    <property type="entry name" value="Peptidase_S1A"/>
</dbReference>
<protein>
    <recommendedName>
        <fullName evidence="2">Peptidase S1 domain-containing protein</fullName>
    </recommendedName>
</protein>
<dbReference type="InterPro" id="IPR043504">
    <property type="entry name" value="Peptidase_S1_PA_chymotrypsin"/>
</dbReference>
<dbReference type="EMBL" id="CAJNOR010007695">
    <property type="protein sequence ID" value="CAF1621744.1"/>
    <property type="molecule type" value="Genomic_DNA"/>
</dbReference>
<dbReference type="CDD" id="cd00190">
    <property type="entry name" value="Tryp_SPc"/>
    <property type="match status" value="1"/>
</dbReference>
<reference evidence="3" key="1">
    <citation type="submission" date="2021-02" db="EMBL/GenBank/DDBJ databases">
        <authorList>
            <person name="Nowell W R."/>
        </authorList>
    </citation>
    <scope>NUCLEOTIDE SEQUENCE</scope>
</reference>
<evidence type="ECO:0000313" key="3">
    <source>
        <dbReference type="EMBL" id="CAF1621744.1"/>
    </source>
</evidence>
<dbReference type="FunFam" id="2.40.10.10:FF:000068">
    <property type="entry name" value="transmembrane protease serine 2"/>
    <property type="match status" value="1"/>
</dbReference>
<keyword evidence="1" id="KW-1015">Disulfide bond</keyword>
<dbReference type="PANTHER" id="PTHR24252">
    <property type="entry name" value="ACROSIN-RELATED"/>
    <property type="match status" value="1"/>
</dbReference>
<keyword evidence="4" id="KW-1185">Reference proteome</keyword>
<proteinExistence type="predicted"/>
<name>A0A816CL61_ADIRI</name>
<evidence type="ECO:0000256" key="1">
    <source>
        <dbReference type="ARBA" id="ARBA00023157"/>
    </source>
</evidence>